<keyword evidence="3" id="KW-1185">Reference proteome</keyword>
<accession>A0A5C5U8W6</accession>
<evidence type="ECO:0000313" key="2">
    <source>
        <dbReference type="EMBL" id="TWT22045.1"/>
    </source>
</evidence>
<dbReference type="PANTHER" id="PTHR38590:SF1">
    <property type="entry name" value="BLL0828 PROTEIN"/>
    <property type="match status" value="1"/>
</dbReference>
<evidence type="ECO:0000259" key="1">
    <source>
        <dbReference type="Pfam" id="PF04480"/>
    </source>
</evidence>
<organism evidence="2 3">
    <name type="scientific">Luteimonas wenzhouensis</name>
    <dbReference type="NCBI Taxonomy" id="2599615"/>
    <lineage>
        <taxon>Bacteria</taxon>
        <taxon>Pseudomonadati</taxon>
        <taxon>Pseudomonadota</taxon>
        <taxon>Gammaproteobacteria</taxon>
        <taxon>Lysobacterales</taxon>
        <taxon>Lysobacteraceae</taxon>
        <taxon>Luteimonas</taxon>
    </lineage>
</organism>
<name>A0A5C5U8W6_9GAMM</name>
<dbReference type="InterPro" id="IPR011335">
    <property type="entry name" value="Restrct_endonuc-II-like"/>
</dbReference>
<dbReference type="PANTHER" id="PTHR38590">
    <property type="entry name" value="BLL0828 PROTEIN"/>
    <property type="match status" value="1"/>
</dbReference>
<keyword evidence="2" id="KW-0378">Hydrolase</keyword>
<dbReference type="EMBL" id="VOHE01000001">
    <property type="protein sequence ID" value="TWT22045.1"/>
    <property type="molecule type" value="Genomic_DNA"/>
</dbReference>
<dbReference type="InterPro" id="IPR047216">
    <property type="entry name" value="Endonuclease_DUF559_bact"/>
</dbReference>
<dbReference type="CDD" id="cd01038">
    <property type="entry name" value="Endonuclease_DUF559"/>
    <property type="match status" value="1"/>
</dbReference>
<dbReference type="SUPFAM" id="SSF52980">
    <property type="entry name" value="Restriction endonuclease-like"/>
    <property type="match status" value="1"/>
</dbReference>
<dbReference type="OrthoDB" id="9798754at2"/>
<dbReference type="RefSeq" id="WP_146310486.1">
    <property type="nucleotide sequence ID" value="NZ_VOHE01000001.1"/>
</dbReference>
<dbReference type="GO" id="GO:0004519">
    <property type="term" value="F:endonuclease activity"/>
    <property type="evidence" value="ECO:0007669"/>
    <property type="project" value="UniProtKB-KW"/>
</dbReference>
<reference evidence="2 3" key="1">
    <citation type="submission" date="2019-07" db="EMBL/GenBank/DDBJ databases">
        <title>Luteimonas sp. YD-1 nov., isolated from acidic soil.</title>
        <authorList>
            <person name="Zhou J."/>
        </authorList>
    </citation>
    <scope>NUCLEOTIDE SEQUENCE [LARGE SCALE GENOMIC DNA]</scope>
    <source>
        <strain evidence="2 3">YD-1</strain>
    </source>
</reference>
<dbReference type="Gene3D" id="3.40.960.10">
    <property type="entry name" value="VSR Endonuclease"/>
    <property type="match status" value="1"/>
</dbReference>
<dbReference type="Proteomes" id="UP000315949">
    <property type="component" value="Unassembled WGS sequence"/>
</dbReference>
<gene>
    <name evidence="2" type="ORF">FQY79_02710</name>
</gene>
<dbReference type="InterPro" id="IPR007569">
    <property type="entry name" value="DUF559"/>
</dbReference>
<feature type="domain" description="DUF559" evidence="1">
    <location>
        <begin position="6"/>
        <end position="109"/>
    </location>
</feature>
<protein>
    <submittedName>
        <fullName evidence="2">Endonuclease domain-containing protein</fullName>
    </submittedName>
</protein>
<proteinExistence type="predicted"/>
<keyword evidence="2" id="KW-0540">Nuclease</keyword>
<keyword evidence="2" id="KW-0255">Endonuclease</keyword>
<comment type="caution">
    <text evidence="2">The sequence shown here is derived from an EMBL/GenBank/DDBJ whole genome shotgun (WGS) entry which is preliminary data.</text>
</comment>
<dbReference type="AlphaFoldDB" id="A0A5C5U8W6"/>
<evidence type="ECO:0000313" key="3">
    <source>
        <dbReference type="Proteomes" id="UP000315949"/>
    </source>
</evidence>
<sequence>MRAGQKRNRARALRAGMTDAERVLWRCLRMRQLAGHRFRRQVPIGSYVADFACLQARLVVEVDGGQHAGARGDAVRDAFLRAAGFEVVRFWNHEVLGNPEAVCEAILGWLKGARR</sequence>
<dbReference type="Pfam" id="PF04480">
    <property type="entry name" value="DUF559"/>
    <property type="match status" value="1"/>
</dbReference>